<proteinExistence type="predicted"/>
<gene>
    <name evidence="2" type="ORF">HannXRQ_Chr15g0490431</name>
</gene>
<keyword evidence="3" id="KW-1185">Reference proteome</keyword>
<name>A0A251SB81_HELAN</name>
<protein>
    <submittedName>
        <fullName evidence="2">Uncharacterized protein</fullName>
    </submittedName>
</protein>
<evidence type="ECO:0000313" key="2">
    <source>
        <dbReference type="EMBL" id="OTF96106.1"/>
    </source>
</evidence>
<keyword evidence="1" id="KW-0812">Transmembrane</keyword>
<dbReference type="Proteomes" id="UP000215914">
    <property type="component" value="Chromosome 15"/>
</dbReference>
<sequence>MHNWGNFYSNSSHLQASFELHGTDIRPLCYFGCYFICVPRWVTSQMGKLGASHVDLCRWCRMVASIQRLHRISRDNVALKAISLFHFFYLCYYYFIDPHMLPAGFRLDNMFLSGTRKLLVHLCFKFLC</sequence>
<keyword evidence="1" id="KW-0472">Membrane</keyword>
<dbReference type="AlphaFoldDB" id="A0A251SB81"/>
<feature type="transmembrane region" description="Helical" evidence="1">
    <location>
        <begin position="77"/>
        <end position="96"/>
    </location>
</feature>
<dbReference type="EMBL" id="CM007904">
    <property type="protein sequence ID" value="OTF96106.1"/>
    <property type="molecule type" value="Genomic_DNA"/>
</dbReference>
<keyword evidence="1" id="KW-1133">Transmembrane helix</keyword>
<evidence type="ECO:0000313" key="3">
    <source>
        <dbReference type="Proteomes" id="UP000215914"/>
    </source>
</evidence>
<evidence type="ECO:0000256" key="1">
    <source>
        <dbReference type="SAM" id="Phobius"/>
    </source>
</evidence>
<organism evidence="2 3">
    <name type="scientific">Helianthus annuus</name>
    <name type="common">Common sunflower</name>
    <dbReference type="NCBI Taxonomy" id="4232"/>
    <lineage>
        <taxon>Eukaryota</taxon>
        <taxon>Viridiplantae</taxon>
        <taxon>Streptophyta</taxon>
        <taxon>Embryophyta</taxon>
        <taxon>Tracheophyta</taxon>
        <taxon>Spermatophyta</taxon>
        <taxon>Magnoliopsida</taxon>
        <taxon>eudicotyledons</taxon>
        <taxon>Gunneridae</taxon>
        <taxon>Pentapetalae</taxon>
        <taxon>asterids</taxon>
        <taxon>campanulids</taxon>
        <taxon>Asterales</taxon>
        <taxon>Asteraceae</taxon>
        <taxon>Asteroideae</taxon>
        <taxon>Heliantheae alliance</taxon>
        <taxon>Heliantheae</taxon>
        <taxon>Helianthus</taxon>
    </lineage>
</organism>
<reference evidence="3" key="1">
    <citation type="journal article" date="2017" name="Nature">
        <title>The sunflower genome provides insights into oil metabolism, flowering and Asterid evolution.</title>
        <authorList>
            <person name="Badouin H."/>
            <person name="Gouzy J."/>
            <person name="Grassa C.J."/>
            <person name="Murat F."/>
            <person name="Staton S.E."/>
            <person name="Cottret L."/>
            <person name="Lelandais-Briere C."/>
            <person name="Owens G.L."/>
            <person name="Carrere S."/>
            <person name="Mayjonade B."/>
            <person name="Legrand L."/>
            <person name="Gill N."/>
            <person name="Kane N.C."/>
            <person name="Bowers J.E."/>
            <person name="Hubner S."/>
            <person name="Bellec A."/>
            <person name="Berard A."/>
            <person name="Berges H."/>
            <person name="Blanchet N."/>
            <person name="Boniface M.C."/>
            <person name="Brunel D."/>
            <person name="Catrice O."/>
            <person name="Chaidir N."/>
            <person name="Claudel C."/>
            <person name="Donnadieu C."/>
            <person name="Faraut T."/>
            <person name="Fievet G."/>
            <person name="Helmstetter N."/>
            <person name="King M."/>
            <person name="Knapp S.J."/>
            <person name="Lai Z."/>
            <person name="Le Paslier M.C."/>
            <person name="Lippi Y."/>
            <person name="Lorenzon L."/>
            <person name="Mandel J.R."/>
            <person name="Marage G."/>
            <person name="Marchand G."/>
            <person name="Marquand E."/>
            <person name="Bret-Mestries E."/>
            <person name="Morien E."/>
            <person name="Nambeesan S."/>
            <person name="Nguyen T."/>
            <person name="Pegot-Espagnet P."/>
            <person name="Pouilly N."/>
            <person name="Raftis F."/>
            <person name="Sallet E."/>
            <person name="Schiex T."/>
            <person name="Thomas J."/>
            <person name="Vandecasteele C."/>
            <person name="Vares D."/>
            <person name="Vear F."/>
            <person name="Vautrin S."/>
            <person name="Crespi M."/>
            <person name="Mangin B."/>
            <person name="Burke J.M."/>
            <person name="Salse J."/>
            <person name="Munos S."/>
            <person name="Vincourt P."/>
            <person name="Rieseberg L.H."/>
            <person name="Langlade N.B."/>
        </authorList>
    </citation>
    <scope>NUCLEOTIDE SEQUENCE [LARGE SCALE GENOMIC DNA]</scope>
    <source>
        <strain evidence="3">cv. SF193</strain>
    </source>
</reference>
<accession>A0A251SB81</accession>
<dbReference type="InParanoid" id="A0A251SB81"/>